<keyword evidence="2" id="KW-0449">Lipoprotein</keyword>
<dbReference type="EMBL" id="JACHEK010000015">
    <property type="protein sequence ID" value="MBB6147392.1"/>
    <property type="molecule type" value="Genomic_DNA"/>
</dbReference>
<gene>
    <name evidence="2" type="ORF">HNQ77_005388</name>
</gene>
<organism evidence="2 3">
    <name type="scientific">Silvibacterium bohemicum</name>
    <dbReference type="NCBI Taxonomy" id="1577686"/>
    <lineage>
        <taxon>Bacteria</taxon>
        <taxon>Pseudomonadati</taxon>
        <taxon>Acidobacteriota</taxon>
        <taxon>Terriglobia</taxon>
        <taxon>Terriglobales</taxon>
        <taxon>Acidobacteriaceae</taxon>
        <taxon>Silvibacterium</taxon>
    </lineage>
</organism>
<sequence>MQFASLSVAGGLVASALLANFIPAPSAASIHPAQALRAD</sequence>
<evidence type="ECO:0000256" key="1">
    <source>
        <dbReference type="SAM" id="SignalP"/>
    </source>
</evidence>
<keyword evidence="3" id="KW-1185">Reference proteome</keyword>
<evidence type="ECO:0000313" key="2">
    <source>
        <dbReference type="EMBL" id="MBB6147392.1"/>
    </source>
</evidence>
<keyword evidence="1" id="KW-0732">Signal</keyword>
<protein>
    <submittedName>
        <fullName evidence="2">ABC-type lipoprotein release transport system permease subunit</fullName>
    </submittedName>
</protein>
<dbReference type="Proteomes" id="UP000538666">
    <property type="component" value="Unassembled WGS sequence"/>
</dbReference>
<feature type="chain" id="PRO_5032947334" evidence="1">
    <location>
        <begin position="20"/>
        <end position="39"/>
    </location>
</feature>
<reference evidence="2 3" key="1">
    <citation type="submission" date="2020-08" db="EMBL/GenBank/DDBJ databases">
        <title>Genomic Encyclopedia of Type Strains, Phase IV (KMG-IV): sequencing the most valuable type-strain genomes for metagenomic binning, comparative biology and taxonomic classification.</title>
        <authorList>
            <person name="Goeker M."/>
        </authorList>
    </citation>
    <scope>NUCLEOTIDE SEQUENCE [LARGE SCALE GENOMIC DNA]</scope>
    <source>
        <strain evidence="2 3">DSM 103733</strain>
    </source>
</reference>
<feature type="signal peptide" evidence="1">
    <location>
        <begin position="1"/>
        <end position="19"/>
    </location>
</feature>
<dbReference type="AlphaFoldDB" id="A0A841K1D0"/>
<comment type="caution">
    <text evidence="2">The sequence shown here is derived from an EMBL/GenBank/DDBJ whole genome shotgun (WGS) entry which is preliminary data.</text>
</comment>
<evidence type="ECO:0000313" key="3">
    <source>
        <dbReference type="Proteomes" id="UP000538666"/>
    </source>
</evidence>
<proteinExistence type="predicted"/>
<name>A0A841K1D0_9BACT</name>
<accession>A0A841K1D0</accession>